<dbReference type="KEGG" id="ccha:ELD05_13805"/>
<dbReference type="SMART" id="SM00331">
    <property type="entry name" value="PP2C_SIG"/>
    <property type="match status" value="1"/>
</dbReference>
<dbReference type="PROSITE" id="PS50112">
    <property type="entry name" value="PAS"/>
    <property type="match status" value="1"/>
</dbReference>
<dbReference type="Gene3D" id="3.30.450.20">
    <property type="entry name" value="PAS domain"/>
    <property type="match status" value="1"/>
</dbReference>
<feature type="domain" description="PAC" evidence="4">
    <location>
        <begin position="74"/>
        <end position="124"/>
    </location>
</feature>
<accession>A0A3T0D957</accession>
<dbReference type="Gene3D" id="3.60.40.10">
    <property type="entry name" value="PPM-type phosphatase domain"/>
    <property type="match status" value="1"/>
</dbReference>
<dbReference type="InterPro" id="IPR000700">
    <property type="entry name" value="PAS-assoc_C"/>
</dbReference>
<evidence type="ECO:0000256" key="1">
    <source>
        <dbReference type="ARBA" id="ARBA00022801"/>
    </source>
</evidence>
<dbReference type="EMBL" id="CP034791">
    <property type="protein sequence ID" value="AZT91574.1"/>
    <property type="molecule type" value="Genomic_DNA"/>
</dbReference>
<evidence type="ECO:0000259" key="4">
    <source>
        <dbReference type="PROSITE" id="PS50113"/>
    </source>
</evidence>
<gene>
    <name evidence="5" type="ORF">ELD05_13805</name>
</gene>
<name>A0A3T0D957_9FIRM</name>
<feature type="domain" description="PAS" evidence="3">
    <location>
        <begin position="9"/>
        <end position="45"/>
    </location>
</feature>
<dbReference type="InterPro" id="IPR052016">
    <property type="entry name" value="Bact_Sigma-Reg"/>
</dbReference>
<feature type="coiled-coil region" evidence="2">
    <location>
        <begin position="112"/>
        <end position="139"/>
    </location>
</feature>
<keyword evidence="1" id="KW-0378">Hydrolase</keyword>
<dbReference type="Proteomes" id="UP000282930">
    <property type="component" value="Chromosome"/>
</dbReference>
<dbReference type="GO" id="GO:0016791">
    <property type="term" value="F:phosphatase activity"/>
    <property type="evidence" value="ECO:0007669"/>
    <property type="project" value="TreeGrafter"/>
</dbReference>
<evidence type="ECO:0000256" key="2">
    <source>
        <dbReference type="SAM" id="Coils"/>
    </source>
</evidence>
<evidence type="ECO:0000259" key="3">
    <source>
        <dbReference type="PROSITE" id="PS50112"/>
    </source>
</evidence>
<dbReference type="InterPro" id="IPR000014">
    <property type="entry name" value="PAS"/>
</dbReference>
<dbReference type="PANTHER" id="PTHR43156:SF2">
    <property type="entry name" value="STAGE II SPORULATION PROTEIN E"/>
    <property type="match status" value="1"/>
</dbReference>
<dbReference type="InterPro" id="IPR036457">
    <property type="entry name" value="PPM-type-like_dom_sf"/>
</dbReference>
<keyword evidence="2" id="KW-0175">Coiled coil</keyword>
<dbReference type="NCBIfam" id="TIGR00229">
    <property type="entry name" value="sensory_box"/>
    <property type="match status" value="1"/>
</dbReference>
<protein>
    <submittedName>
        <fullName evidence="5">PAS domain-containing protein</fullName>
    </submittedName>
</protein>
<keyword evidence="6" id="KW-1185">Reference proteome</keyword>
<organism evidence="5 6">
    <name type="scientific">Caldicellulosiruptor changbaiensis</name>
    <dbReference type="NCBI Taxonomy" id="1222016"/>
    <lineage>
        <taxon>Bacteria</taxon>
        <taxon>Bacillati</taxon>
        <taxon>Bacillota</taxon>
        <taxon>Bacillota incertae sedis</taxon>
        <taxon>Caldicellulosiruptorales</taxon>
        <taxon>Caldicellulosiruptoraceae</taxon>
        <taxon>Caldicellulosiruptor</taxon>
    </lineage>
</organism>
<dbReference type="InterPro" id="IPR001932">
    <property type="entry name" value="PPM-type_phosphatase-like_dom"/>
</dbReference>
<dbReference type="Pfam" id="PF07228">
    <property type="entry name" value="SpoIIE"/>
    <property type="match status" value="1"/>
</dbReference>
<dbReference type="InterPro" id="IPR035965">
    <property type="entry name" value="PAS-like_dom_sf"/>
</dbReference>
<evidence type="ECO:0000313" key="5">
    <source>
        <dbReference type="EMBL" id="AZT91574.1"/>
    </source>
</evidence>
<reference evidence="5 6" key="1">
    <citation type="submission" date="2018-12" db="EMBL/GenBank/DDBJ databases">
        <title>Genome sequence from the cellulolytic species, Caldicellulosiruptor changbaiensis.</title>
        <authorList>
            <person name="Blumer-Schuette S.E."/>
            <person name="Mendoza C."/>
        </authorList>
    </citation>
    <scope>NUCLEOTIDE SEQUENCE [LARGE SCALE GENOMIC DNA]</scope>
    <source>
        <strain evidence="5 6">CBS-Z</strain>
    </source>
</reference>
<sequence>MDFQRINFSQSFYESILNGMLDLVRVIDIDGNVIFCNSKMKEEFGDQTGKKCYDLFCKNTRCEECIAIKSIKENTRAMKYATHKDRVYYVISSPIHDENGNVIGTVEVFRDITEQRRIEERLRRQNEILKRDLEFAKRLQQSLLPVIPKIEGYRITYTYKPCERLGGDFLDVINIDDKIVFYVADVAGHGLLASMVTVFVKQSIIKNAHTYIEASAQEIMKGVLLDFIEMNFPNEVYITIVLGILEKKSGKVNMISAGHVTEPILVRANKKIKMFSMKGQPIASIDLEQGFEIKETVLEKHDKLIFYSDGLIESKNKYGEMYGKKRLIKRILSIKNINTELLIRDLRNFVSDLDDDIAILMVERL</sequence>
<dbReference type="SUPFAM" id="SSF55785">
    <property type="entry name" value="PYP-like sensor domain (PAS domain)"/>
    <property type="match status" value="1"/>
</dbReference>
<dbReference type="RefSeq" id="WP_039765760.1">
    <property type="nucleotide sequence ID" value="NZ_CP034791.1"/>
</dbReference>
<dbReference type="PROSITE" id="PS50113">
    <property type="entry name" value="PAC"/>
    <property type="match status" value="1"/>
</dbReference>
<dbReference type="Pfam" id="PF13426">
    <property type="entry name" value="PAS_9"/>
    <property type="match status" value="1"/>
</dbReference>
<dbReference type="PANTHER" id="PTHR43156">
    <property type="entry name" value="STAGE II SPORULATION PROTEIN E-RELATED"/>
    <property type="match status" value="1"/>
</dbReference>
<evidence type="ECO:0000313" key="6">
    <source>
        <dbReference type="Proteomes" id="UP000282930"/>
    </source>
</evidence>
<dbReference type="AlphaFoldDB" id="A0A3T0D957"/>
<proteinExistence type="predicted"/>